<dbReference type="GO" id="GO:0140359">
    <property type="term" value="F:ABC-type transporter activity"/>
    <property type="evidence" value="ECO:0007669"/>
    <property type="project" value="InterPro"/>
</dbReference>
<dbReference type="EMBL" id="JAQQAF010000004">
    <property type="protein sequence ID" value="KAJ8493632.1"/>
    <property type="molecule type" value="Genomic_DNA"/>
</dbReference>
<sequence length="387" mass="44337">MLEYLKEMPEIGTQLRFDISSLLGALFFTWIIELHFPVILTYLFNDMKSDAAVTGYIYVFGSGLLGPYLLQFFIQDTSFPRAWIIVMELIPGFSLYRGLYELSQYSIEGDQMGTSGMQWQDLNDRQNGMKDVLIIIDNDPKFLLKWRVLMFLRNVKPNMQFENYLLLYLMVNVLACLALMVLEKLRLSIWHHKDNSSILQAKLLRMIGLITPSSGTAYVQGMDIRTNMDQIYTSMGVCPQHDLLWETLTGREHLLFYGPLKNLKGAALLQAVEESLKSILRLSTWMSQRPGNHTHNTLNGGSRGFMCRLGNFVDGGFQCIGNAKELKARYGGSYVFTMTTSENEEEEVQNLVRRLSPNANKIYHISGTQKFELPKQEVRISDVFRAV</sequence>
<keyword evidence="3" id="KW-1185">Reference proteome</keyword>
<feature type="transmembrane region" description="Helical" evidence="1">
    <location>
        <begin position="164"/>
        <end position="182"/>
    </location>
</feature>
<name>A0AAV8RDG2_ENSVE</name>
<dbReference type="Proteomes" id="UP001222027">
    <property type="component" value="Unassembled WGS sequence"/>
</dbReference>
<dbReference type="PANTHER" id="PTHR19229:SF154">
    <property type="entry name" value="ABC TRANSPORTER A FAMILY MEMBER 3-RELATED"/>
    <property type="match status" value="1"/>
</dbReference>
<dbReference type="SUPFAM" id="SSF52540">
    <property type="entry name" value="P-loop containing nucleoside triphosphate hydrolases"/>
    <property type="match status" value="1"/>
</dbReference>
<dbReference type="PANTHER" id="PTHR19229">
    <property type="entry name" value="ATP-BINDING CASSETTE TRANSPORTER SUBFAMILY A ABCA"/>
    <property type="match status" value="1"/>
</dbReference>
<evidence type="ECO:0000313" key="2">
    <source>
        <dbReference type="EMBL" id="KAJ8493632.1"/>
    </source>
</evidence>
<protein>
    <submittedName>
        <fullName evidence="2">Uncharacterized protein</fullName>
    </submittedName>
</protein>
<evidence type="ECO:0000313" key="3">
    <source>
        <dbReference type="Proteomes" id="UP001222027"/>
    </source>
</evidence>
<comment type="caution">
    <text evidence="2">The sequence shown here is derived from an EMBL/GenBank/DDBJ whole genome shotgun (WGS) entry which is preliminary data.</text>
</comment>
<feature type="transmembrane region" description="Helical" evidence="1">
    <location>
        <begin position="21"/>
        <end position="45"/>
    </location>
</feature>
<reference evidence="2 3" key="1">
    <citation type="submission" date="2022-12" db="EMBL/GenBank/DDBJ databases">
        <title>Chromosome-scale assembly of the Ensete ventricosum genome.</title>
        <authorList>
            <person name="Dussert Y."/>
            <person name="Stocks J."/>
            <person name="Wendawek A."/>
            <person name="Woldeyes F."/>
            <person name="Nichols R.A."/>
            <person name="Borrell J.S."/>
        </authorList>
    </citation>
    <scope>NUCLEOTIDE SEQUENCE [LARGE SCALE GENOMIC DNA]</scope>
    <source>
        <strain evidence="3">cv. Maze</strain>
        <tissue evidence="2">Seeds</tissue>
    </source>
</reference>
<organism evidence="2 3">
    <name type="scientific">Ensete ventricosum</name>
    <name type="common">Abyssinian banana</name>
    <name type="synonym">Musa ensete</name>
    <dbReference type="NCBI Taxonomy" id="4639"/>
    <lineage>
        <taxon>Eukaryota</taxon>
        <taxon>Viridiplantae</taxon>
        <taxon>Streptophyta</taxon>
        <taxon>Embryophyta</taxon>
        <taxon>Tracheophyta</taxon>
        <taxon>Spermatophyta</taxon>
        <taxon>Magnoliopsida</taxon>
        <taxon>Liliopsida</taxon>
        <taxon>Zingiberales</taxon>
        <taxon>Musaceae</taxon>
        <taxon>Ensete</taxon>
    </lineage>
</organism>
<dbReference type="GO" id="GO:0005319">
    <property type="term" value="F:lipid transporter activity"/>
    <property type="evidence" value="ECO:0007669"/>
    <property type="project" value="TreeGrafter"/>
</dbReference>
<dbReference type="InterPro" id="IPR027417">
    <property type="entry name" value="P-loop_NTPase"/>
</dbReference>
<dbReference type="GO" id="GO:0016020">
    <property type="term" value="C:membrane"/>
    <property type="evidence" value="ECO:0007669"/>
    <property type="project" value="InterPro"/>
</dbReference>
<keyword evidence="1" id="KW-0472">Membrane</keyword>
<keyword evidence="1" id="KW-0812">Transmembrane</keyword>
<proteinExistence type="predicted"/>
<accession>A0AAV8RDG2</accession>
<dbReference type="Pfam" id="PF24526">
    <property type="entry name" value="ABCA12_C"/>
    <property type="match status" value="1"/>
</dbReference>
<evidence type="ECO:0000256" key="1">
    <source>
        <dbReference type="SAM" id="Phobius"/>
    </source>
</evidence>
<dbReference type="Gene3D" id="3.40.50.300">
    <property type="entry name" value="P-loop containing nucleotide triphosphate hydrolases"/>
    <property type="match status" value="1"/>
</dbReference>
<dbReference type="InterPro" id="IPR026082">
    <property type="entry name" value="ABCA"/>
</dbReference>
<keyword evidence="1" id="KW-1133">Transmembrane helix</keyword>
<dbReference type="AlphaFoldDB" id="A0AAV8RDG2"/>
<gene>
    <name evidence="2" type="ORF">OPV22_015353</name>
</gene>
<feature type="transmembrane region" description="Helical" evidence="1">
    <location>
        <begin position="51"/>
        <end position="70"/>
    </location>
</feature>